<protein>
    <submittedName>
        <fullName evidence="1">Uncharacterized protein</fullName>
    </submittedName>
</protein>
<organism evidence="1 2">
    <name type="scientific">Adlercreutzia wanghongyangiae</name>
    <dbReference type="NCBI Taxonomy" id="3111451"/>
    <lineage>
        <taxon>Bacteria</taxon>
        <taxon>Bacillati</taxon>
        <taxon>Actinomycetota</taxon>
        <taxon>Coriobacteriia</taxon>
        <taxon>Eggerthellales</taxon>
        <taxon>Eggerthellaceae</taxon>
        <taxon>Adlercreutzia</taxon>
    </lineage>
</organism>
<evidence type="ECO:0000313" key="2">
    <source>
        <dbReference type="Proteomes" id="UP001349994"/>
    </source>
</evidence>
<dbReference type="RefSeq" id="WP_338209248.1">
    <property type="nucleotide sequence ID" value="NZ_JAYMFF010000003.1"/>
</dbReference>
<comment type="caution">
    <text evidence="1">The sequence shown here is derived from an EMBL/GenBank/DDBJ whole genome shotgun (WGS) entry which is preliminary data.</text>
</comment>
<accession>A0ABU6IG93</accession>
<gene>
    <name evidence="1" type="ORF">VIN30_03205</name>
</gene>
<dbReference type="EMBL" id="JAYMFF010000003">
    <property type="protein sequence ID" value="MEC4175455.1"/>
    <property type="molecule type" value="Genomic_DNA"/>
</dbReference>
<name>A0ABU6IG93_9ACTN</name>
<keyword evidence="2" id="KW-1185">Reference proteome</keyword>
<evidence type="ECO:0000313" key="1">
    <source>
        <dbReference type="EMBL" id="MEC4175455.1"/>
    </source>
</evidence>
<reference evidence="1 2" key="1">
    <citation type="submission" date="2024-01" db="EMBL/GenBank/DDBJ databases">
        <title>novel species in genus Adlercreutzia.</title>
        <authorList>
            <person name="Liu X."/>
        </authorList>
    </citation>
    <scope>NUCLEOTIDE SEQUENCE [LARGE SCALE GENOMIC DNA]</scope>
    <source>
        <strain evidence="1 2">R7</strain>
    </source>
</reference>
<dbReference type="Proteomes" id="UP001349994">
    <property type="component" value="Unassembled WGS sequence"/>
</dbReference>
<proteinExistence type="predicted"/>
<feature type="non-terminal residue" evidence="1">
    <location>
        <position position="1"/>
    </location>
</feature>
<sequence>CQGSAGLLPAAALRERRKEILYSVPEGLSTTFFKIFENLFSAVIRKERIRTEESFAASALRPLLLAPSSSAG</sequence>